<proteinExistence type="predicted"/>
<protein>
    <submittedName>
        <fullName evidence="1">Uncharacterized protein</fullName>
    </submittedName>
</protein>
<gene>
    <name evidence="1" type="ORF">CEK71_11085</name>
</gene>
<dbReference type="Proteomes" id="UP000197019">
    <property type="component" value="Chromosome"/>
</dbReference>
<organism evidence="1 2">
    <name type="scientific">Methylovulum psychrotolerans</name>
    <dbReference type="NCBI Taxonomy" id="1704499"/>
    <lineage>
        <taxon>Bacteria</taxon>
        <taxon>Pseudomonadati</taxon>
        <taxon>Pseudomonadota</taxon>
        <taxon>Gammaproteobacteria</taxon>
        <taxon>Methylococcales</taxon>
        <taxon>Methylococcaceae</taxon>
        <taxon>Methylovulum</taxon>
    </lineage>
</organism>
<reference evidence="1 2" key="1">
    <citation type="submission" date="2017-06" db="EMBL/GenBank/DDBJ databases">
        <title>Genome Sequencing of the methanotroph Methylovulum psychrotolerants str. HV10-M2 isolated from a high-altitude environment.</title>
        <authorList>
            <person name="Mateos-Rivera A."/>
        </authorList>
    </citation>
    <scope>NUCLEOTIDE SEQUENCE [LARGE SCALE GENOMIC DNA]</scope>
    <source>
        <strain evidence="1 2">HV10_M2</strain>
    </source>
</reference>
<keyword evidence="2" id="KW-1185">Reference proteome</keyword>
<evidence type="ECO:0000313" key="2">
    <source>
        <dbReference type="Proteomes" id="UP000197019"/>
    </source>
</evidence>
<dbReference type="AlphaFoldDB" id="A0A1Z4BZ89"/>
<evidence type="ECO:0000313" key="1">
    <source>
        <dbReference type="EMBL" id="ASF46572.1"/>
    </source>
</evidence>
<dbReference type="EMBL" id="CP022129">
    <property type="protein sequence ID" value="ASF46572.1"/>
    <property type="molecule type" value="Genomic_DNA"/>
</dbReference>
<accession>A0A1Z4BZ89</accession>
<dbReference type="KEGG" id="mpsy:CEK71_11085"/>
<name>A0A1Z4BZ89_9GAMM</name>
<sequence length="68" mass="7474">MALELIKSKSNKRTNFIEGLEFLEKHTAVAGFASNRVRNAGQTVDFMVFFSAIACLSWCVDTLSGVVC</sequence>